<reference evidence="1 2" key="1">
    <citation type="submission" date="2022-11" db="EMBL/GenBank/DDBJ databases">
        <title>Mycobacterium sp. nov.</title>
        <authorList>
            <person name="Papic B."/>
            <person name="Spicic S."/>
            <person name="Duvnjak S."/>
        </authorList>
    </citation>
    <scope>NUCLEOTIDE SEQUENCE [LARGE SCALE GENOMIC DNA]</scope>
    <source>
        <strain evidence="1 2">CVI_P4</strain>
    </source>
</reference>
<accession>A0ABT3SKB2</accession>
<dbReference type="EMBL" id="JAPJDO010000030">
    <property type="protein sequence ID" value="MCX2939960.1"/>
    <property type="molecule type" value="Genomic_DNA"/>
</dbReference>
<dbReference type="Proteomes" id="UP001300745">
    <property type="component" value="Unassembled WGS sequence"/>
</dbReference>
<evidence type="ECO:0000313" key="2">
    <source>
        <dbReference type="Proteomes" id="UP001300745"/>
    </source>
</evidence>
<organism evidence="1 2">
    <name type="scientific">Mycobacterium pinniadriaticum</name>
    <dbReference type="NCBI Taxonomy" id="2994102"/>
    <lineage>
        <taxon>Bacteria</taxon>
        <taxon>Bacillati</taxon>
        <taxon>Actinomycetota</taxon>
        <taxon>Actinomycetes</taxon>
        <taxon>Mycobacteriales</taxon>
        <taxon>Mycobacteriaceae</taxon>
        <taxon>Mycobacterium</taxon>
    </lineage>
</organism>
<comment type="caution">
    <text evidence="1">The sequence shown here is derived from an EMBL/GenBank/DDBJ whole genome shotgun (WGS) entry which is preliminary data.</text>
</comment>
<sequence>MTVHVTRDDGAVDEFARDGDRYIKHSDGSLEIARAGTMQAKSYPAGDWLDVSGDEKRKKRMLLRDSMAWFRRS</sequence>
<gene>
    <name evidence="1" type="ORF">ORI27_24995</name>
</gene>
<protein>
    <submittedName>
        <fullName evidence="1">Uncharacterized protein</fullName>
    </submittedName>
</protein>
<evidence type="ECO:0000313" key="1">
    <source>
        <dbReference type="EMBL" id="MCX2939960.1"/>
    </source>
</evidence>
<dbReference type="RefSeq" id="WP_265999767.1">
    <property type="nucleotide sequence ID" value="NZ_JAPJDN010000030.1"/>
</dbReference>
<keyword evidence="2" id="KW-1185">Reference proteome</keyword>
<name>A0ABT3SKB2_9MYCO</name>
<proteinExistence type="predicted"/>